<dbReference type="Gene3D" id="1.20.1250.20">
    <property type="entry name" value="MFS general substrate transporter like domains"/>
    <property type="match status" value="1"/>
</dbReference>
<proteinExistence type="predicted"/>
<keyword evidence="2" id="KW-0812">Transmembrane</keyword>
<gene>
    <name evidence="5" type="ORF">PACLA_8A059610</name>
</gene>
<sequence>MEISWSRCIICQTTTTEDLRCPLRACGPCYDPISVYASFLQNVLEFSSLGALPVNVPFALDIDTDVLIKNEASWHKSCYLKFNLSKLQKVKERVCRKREKEEGQPEEEEKAPAVKNRRKSLTHNKEDCILCGKGGQLHEVTTFSTDQNIRRMITEINNSTLTPKISGVDLIAAEAKYHLKCLTDLRNRYRSKLTKKRQESCEKEDEKIMESQAYIELVEYIENSVEGNKLLFKLSELHSLYISRLEALGVYKTVNKTRLKNSLLDQFPDAQEQNDGKNLVIIFTTALQGMVKDAIKKRDFSEDATILAKASAIVRRDIFKNKGFNFSGNFTTGCQETSTPASLKSLIYMILSGLDIENTEAQDSQPCLTVCQTIIFNAKERRGKSTTGQTRHTKSREPPLPLYIGLNIHATTRSKALIMKLYELGLSVSYQRIMEIEESLASSISERFVADGCVVPASLRKGLFTIGALDNLDHNPSSTTATSSFHGTGISLFQLPTVGNHGELRDPIRLPSHGSGHSLPEEYAVVHPVELSTNSSVIPARITKETGLSLNFEKGEEKRWMEETLVKFDKENVVADDKLTWAAFHSAKQVEKDPPALTALLPIFYEKAATPAMIKHGMDVIRQATTFLNPGQVPVITVDQPLFALVKMVQWKWPTSHGEQAFVAMMGGLHVEMALWSVVGDLLDGSGWTTALTEADVASSGVADSFLKASHLTRTRHAHQVTSLALHMLKKEAFSTCADDTTMATWEEQRKTRSPTFLFWDLILKYETLVLLFVRAHRQRNFTLYVEALEELIPLFFALDHMNYARWVSIHLRDMKSLPESISKVFQEEGRWVLSKTGNRFSAIPFDQAHEQENKVVKSAGGAVGLTENPVAFRRWMLSGPETTRLLHQFEGQYLEDSDERGGRLNHEMGLSAQKTFKQQMNKLVDVMRKMGNPFLDDFPELVTLDSRDCADDDVAKAVKNLDTLGQTQYREYVKTVIEDRTISIHNTIKRNNIPLYKKRPLRNKSKQTKKIAALQNNVALFAQLYIAMQSRNADLEEFFSHEVQPFPPSLSEFGNLRLPSAKSELLKLTPESLRWLLVKGKYDEAIKYLAKVAKVNKKELPDEEVKRPDVVKEGSFRHLFLNRETTKKSLIVFDIWATVGLVYYGVSYSSVDLGWNPYVTFALTGVIEFPSNFGTVWAADRYGRKKTAVLNLFCACVASIAVVMIPSDQSKGASTNTIFRIIMAIFAKFFITNASSSSYVWAAELFPTFIRSMALSFGSVASIVGSICASYVIWLIRIHPMLPFGIMAFFCLQASFVAMFLPETNGQPTLETILDMEPKLVPTSNENEKNDCMLEEKL</sequence>
<comment type="caution">
    <text evidence="5">The sequence shown here is derived from an EMBL/GenBank/DDBJ whole genome shotgun (WGS) entry which is preliminary data.</text>
</comment>
<dbReference type="OrthoDB" id="5949636at2759"/>
<accession>A0A7D9HLU8</accession>
<dbReference type="EMBL" id="CACRXK020000925">
    <property type="protein sequence ID" value="CAB3985807.1"/>
    <property type="molecule type" value="Genomic_DNA"/>
</dbReference>
<comment type="subcellular location">
    <subcellularLocation>
        <location evidence="1">Membrane</location>
    </subcellularLocation>
</comment>
<keyword evidence="6" id="KW-1185">Reference proteome</keyword>
<dbReference type="PANTHER" id="PTHR47018:SF2">
    <property type="entry name" value="TESMIN_TSO1-LIKE CXC DOMAIN-CONTAINING PROTEIN"/>
    <property type="match status" value="1"/>
</dbReference>
<evidence type="ECO:0000313" key="5">
    <source>
        <dbReference type="EMBL" id="CAB3985807.1"/>
    </source>
</evidence>
<name>A0A7D9HLU8_PARCT</name>
<organism evidence="5 6">
    <name type="scientific">Paramuricea clavata</name>
    <name type="common">Red gorgonian</name>
    <name type="synonym">Violescent sea-whip</name>
    <dbReference type="NCBI Taxonomy" id="317549"/>
    <lineage>
        <taxon>Eukaryota</taxon>
        <taxon>Metazoa</taxon>
        <taxon>Cnidaria</taxon>
        <taxon>Anthozoa</taxon>
        <taxon>Octocorallia</taxon>
        <taxon>Malacalcyonacea</taxon>
        <taxon>Plexauridae</taxon>
        <taxon>Paramuricea</taxon>
    </lineage>
</organism>
<protein>
    <submittedName>
        <fullName evidence="5">PREDICTED: uncharacterized protein LOC105441895</fullName>
    </submittedName>
</protein>
<evidence type="ECO:0000256" key="2">
    <source>
        <dbReference type="ARBA" id="ARBA00022692"/>
    </source>
</evidence>
<reference evidence="5" key="1">
    <citation type="submission" date="2020-04" db="EMBL/GenBank/DDBJ databases">
        <authorList>
            <person name="Alioto T."/>
            <person name="Alioto T."/>
            <person name="Gomez Garrido J."/>
        </authorList>
    </citation>
    <scope>NUCLEOTIDE SEQUENCE</scope>
    <source>
        <strain evidence="5">A484AB</strain>
    </source>
</reference>
<dbReference type="Pfam" id="PF00083">
    <property type="entry name" value="Sugar_tr"/>
    <property type="match status" value="1"/>
</dbReference>
<keyword evidence="3" id="KW-1133">Transmembrane helix</keyword>
<dbReference type="GO" id="GO:0016020">
    <property type="term" value="C:membrane"/>
    <property type="evidence" value="ECO:0007669"/>
    <property type="project" value="UniProtKB-SubCell"/>
</dbReference>
<dbReference type="PANTHER" id="PTHR47018">
    <property type="entry name" value="CXC DOMAIN-CONTAINING PROTEIN-RELATED"/>
    <property type="match status" value="1"/>
</dbReference>
<keyword evidence="4" id="KW-0472">Membrane</keyword>
<dbReference type="GO" id="GO:0022857">
    <property type="term" value="F:transmembrane transporter activity"/>
    <property type="evidence" value="ECO:0007669"/>
    <property type="project" value="InterPro"/>
</dbReference>
<dbReference type="Proteomes" id="UP001152795">
    <property type="component" value="Unassembled WGS sequence"/>
</dbReference>
<dbReference type="InterPro" id="IPR005828">
    <property type="entry name" value="MFS_sugar_transport-like"/>
</dbReference>
<evidence type="ECO:0000256" key="3">
    <source>
        <dbReference type="ARBA" id="ARBA00022989"/>
    </source>
</evidence>
<evidence type="ECO:0000256" key="4">
    <source>
        <dbReference type="ARBA" id="ARBA00023136"/>
    </source>
</evidence>
<dbReference type="SUPFAM" id="SSF103473">
    <property type="entry name" value="MFS general substrate transporter"/>
    <property type="match status" value="1"/>
</dbReference>
<evidence type="ECO:0000313" key="6">
    <source>
        <dbReference type="Proteomes" id="UP001152795"/>
    </source>
</evidence>
<dbReference type="InterPro" id="IPR036259">
    <property type="entry name" value="MFS_trans_sf"/>
</dbReference>
<evidence type="ECO:0000256" key="1">
    <source>
        <dbReference type="ARBA" id="ARBA00004370"/>
    </source>
</evidence>